<dbReference type="PATRIC" id="fig|1666911.3.peg.4578"/>
<dbReference type="STRING" id="1666911.HLUCCA11_22790"/>
<dbReference type="Proteomes" id="UP000050465">
    <property type="component" value="Unassembled WGS sequence"/>
</dbReference>
<accession>A0A0P7YNH6</accession>
<dbReference type="PANTHER" id="PTHR11803">
    <property type="entry name" value="2-IMINOBUTANOATE/2-IMINOPROPANOATE DEAMINASE RIDA"/>
    <property type="match status" value="1"/>
</dbReference>
<dbReference type="GO" id="GO:0019239">
    <property type="term" value="F:deaminase activity"/>
    <property type="evidence" value="ECO:0007669"/>
    <property type="project" value="TreeGrafter"/>
</dbReference>
<comment type="similarity">
    <text evidence="1">Belongs to the RutC family.</text>
</comment>
<protein>
    <submittedName>
        <fullName evidence="3">Endoribonuclease L-PSP</fullName>
    </submittedName>
</protein>
<dbReference type="Pfam" id="PF01042">
    <property type="entry name" value="Ribonuc_L-PSP"/>
    <property type="match status" value="1"/>
</dbReference>
<evidence type="ECO:0000256" key="1">
    <source>
        <dbReference type="ARBA" id="ARBA00010552"/>
    </source>
</evidence>
<dbReference type="SUPFAM" id="SSF55298">
    <property type="entry name" value="YjgF-like"/>
    <property type="match status" value="1"/>
</dbReference>
<dbReference type="Gene3D" id="3.30.1330.40">
    <property type="entry name" value="RutC-like"/>
    <property type="match status" value="1"/>
</dbReference>
<gene>
    <name evidence="3" type="ORF">HLUCCA11_22790</name>
</gene>
<dbReference type="InterPro" id="IPR035959">
    <property type="entry name" value="RutC-like_sf"/>
</dbReference>
<dbReference type="InterPro" id="IPR006175">
    <property type="entry name" value="YjgF/YER057c/UK114"/>
</dbReference>
<organism evidence="3 4">
    <name type="scientific">Phormidesmis priestleyi Ana</name>
    <dbReference type="NCBI Taxonomy" id="1666911"/>
    <lineage>
        <taxon>Bacteria</taxon>
        <taxon>Bacillati</taxon>
        <taxon>Cyanobacteriota</taxon>
        <taxon>Cyanophyceae</taxon>
        <taxon>Leptolyngbyales</taxon>
        <taxon>Leptolyngbyaceae</taxon>
        <taxon>Phormidesmis</taxon>
    </lineage>
</organism>
<dbReference type="AlphaFoldDB" id="A0A0P7YNH6"/>
<dbReference type="GO" id="GO:0005829">
    <property type="term" value="C:cytosol"/>
    <property type="evidence" value="ECO:0007669"/>
    <property type="project" value="TreeGrafter"/>
</dbReference>
<keyword evidence="2" id="KW-0732">Signal</keyword>
<evidence type="ECO:0000313" key="3">
    <source>
        <dbReference type="EMBL" id="KPQ31887.1"/>
    </source>
</evidence>
<sequence length="164" mass="17083">MKAQLTKTHVSGFLVGLLTSGLLVAAVSAQENLKQALNPPELANSLQYGYSQATTAAANAKLVHVAGQVGISEDGPNDFESQVDRAFDALLATLDVAGTDAESVVKITLLIVDHDAEKLAYLVEKRKAVFGGNPPASTLIPVPELYTPGVLFEIDAVAVSPASN</sequence>
<dbReference type="PANTHER" id="PTHR11803:SF58">
    <property type="entry name" value="PROTEIN HMF1-RELATED"/>
    <property type="match status" value="1"/>
</dbReference>
<comment type="caution">
    <text evidence="3">The sequence shown here is derived from an EMBL/GenBank/DDBJ whole genome shotgun (WGS) entry which is preliminary data.</text>
</comment>
<dbReference type="EMBL" id="LJZR01000078">
    <property type="protein sequence ID" value="KPQ31887.1"/>
    <property type="molecule type" value="Genomic_DNA"/>
</dbReference>
<evidence type="ECO:0000256" key="2">
    <source>
        <dbReference type="SAM" id="SignalP"/>
    </source>
</evidence>
<name>A0A0P7YNH6_9CYAN</name>
<evidence type="ECO:0000313" key="4">
    <source>
        <dbReference type="Proteomes" id="UP000050465"/>
    </source>
</evidence>
<proteinExistence type="inferred from homology"/>
<feature type="signal peptide" evidence="2">
    <location>
        <begin position="1"/>
        <end position="25"/>
    </location>
</feature>
<reference evidence="3 4" key="1">
    <citation type="submission" date="2015-09" db="EMBL/GenBank/DDBJ databases">
        <title>Identification and resolution of microdiversity through metagenomic sequencing of parallel consortia.</title>
        <authorList>
            <person name="Nelson W.C."/>
            <person name="Romine M.F."/>
            <person name="Lindemann S.R."/>
        </authorList>
    </citation>
    <scope>NUCLEOTIDE SEQUENCE [LARGE SCALE GENOMIC DNA]</scope>
    <source>
        <strain evidence="3">Ana</strain>
    </source>
</reference>
<feature type="chain" id="PRO_5006146476" evidence="2">
    <location>
        <begin position="26"/>
        <end position="164"/>
    </location>
</feature>